<feature type="binding site" evidence="6">
    <location>
        <position position="112"/>
    </location>
    <ligand>
        <name>substrate</name>
    </ligand>
</feature>
<dbReference type="PIRSF" id="PIRSF016020">
    <property type="entry name" value="PHexose_mutarotase"/>
    <property type="match status" value="1"/>
</dbReference>
<dbReference type="KEGG" id="tcd:AAIA72_04975"/>
<feature type="binding site" evidence="6">
    <location>
        <position position="77"/>
    </location>
    <ligand>
        <name>substrate</name>
    </ligand>
</feature>
<dbReference type="CDD" id="cd09020">
    <property type="entry name" value="D-hex-6-P-epi_like"/>
    <property type="match status" value="1"/>
</dbReference>
<accession>A0AB39UZQ6</accession>
<dbReference type="EC" id="5.1.3.15" evidence="4"/>
<sequence>MADHLNSGFDRLSAMSRRWRTVRLEHLGELPVLHIRRGKHECWVSLQGAQVLGALLDGKPAVWANPAAEFKAGQAIRSGIPLCWPWFGDLNRNPQAVRGQYSLPQPAHGFARTLPFALTDVVEHAHVTEVEFSLRHRIGNQSLMLAVQVRLGNMLEVTLSTYNGSEAPFALSTALHTYLPVTDIEQARIHGLGDRKAWDACRDWQPGTLDDPLVIRAETDWVCPNAPETVTLIDPQGESAIKVNIRADLNGEPRPHALVIWNPWTDKARRLGQFRDEDYRHMLCLEAALAAENCVTLGPGEQLNLTTAIENLIYT</sequence>
<dbReference type="AlphaFoldDB" id="A0AB39UZQ6"/>
<evidence type="ECO:0000256" key="1">
    <source>
        <dbReference type="ARBA" id="ARBA00001096"/>
    </source>
</evidence>
<feature type="binding site" evidence="6">
    <location>
        <position position="105"/>
    </location>
    <ligand>
        <name>substrate</name>
    </ligand>
</feature>
<reference evidence="7" key="1">
    <citation type="submission" date="2024-05" db="EMBL/GenBank/DDBJ databases">
        <title>Genome sequencing of novel strain.</title>
        <authorList>
            <person name="Ganbat D."/>
            <person name="Ganbat S."/>
            <person name="Lee S.-J."/>
        </authorList>
    </citation>
    <scope>NUCLEOTIDE SEQUENCE</scope>
    <source>
        <strain evidence="7">SMD15-11</strain>
    </source>
</reference>
<feature type="active site" evidence="5">
    <location>
        <position position="286"/>
    </location>
</feature>
<dbReference type="GO" id="GO:0047938">
    <property type="term" value="F:glucose-6-phosphate 1-epimerase activity"/>
    <property type="evidence" value="ECO:0007669"/>
    <property type="project" value="UniProtKB-UniRule"/>
</dbReference>
<dbReference type="SUPFAM" id="SSF74650">
    <property type="entry name" value="Galactose mutarotase-like"/>
    <property type="match status" value="1"/>
</dbReference>
<protein>
    <recommendedName>
        <fullName evidence="4">Putative glucose-6-phosphate 1-epimerase</fullName>
        <ecNumber evidence="4">5.1.3.15</ecNumber>
    </recommendedName>
</protein>
<dbReference type="PANTHER" id="PTHR11122">
    <property type="entry name" value="APOSPORY-ASSOCIATED PROTEIN C-RELATED"/>
    <property type="match status" value="1"/>
</dbReference>
<evidence type="ECO:0000256" key="3">
    <source>
        <dbReference type="ARBA" id="ARBA00023235"/>
    </source>
</evidence>
<feature type="active site" evidence="5">
    <location>
        <position position="176"/>
    </location>
</feature>
<evidence type="ECO:0000313" key="7">
    <source>
        <dbReference type="EMBL" id="XDT73326.1"/>
    </source>
</evidence>
<dbReference type="InterPro" id="IPR008183">
    <property type="entry name" value="Aldose_1/G6P_1-epimerase"/>
</dbReference>
<name>A0AB39UZQ6_9GAMM</name>
<keyword evidence="3 4" id="KW-0413">Isomerase</keyword>
<dbReference type="InterPro" id="IPR011013">
    <property type="entry name" value="Gal_mutarotase_sf_dom"/>
</dbReference>
<dbReference type="GO" id="GO:0005975">
    <property type="term" value="P:carbohydrate metabolic process"/>
    <property type="evidence" value="ECO:0007669"/>
    <property type="project" value="InterPro"/>
</dbReference>
<evidence type="ECO:0000256" key="2">
    <source>
        <dbReference type="ARBA" id="ARBA00005866"/>
    </source>
</evidence>
<dbReference type="InterPro" id="IPR014718">
    <property type="entry name" value="GH-type_carb-bd"/>
</dbReference>
<dbReference type="Pfam" id="PF01263">
    <property type="entry name" value="Aldose_epim"/>
    <property type="match status" value="1"/>
</dbReference>
<gene>
    <name evidence="7" type="ORF">AAIA72_04975</name>
</gene>
<dbReference type="EMBL" id="CP154858">
    <property type="protein sequence ID" value="XDT73326.1"/>
    <property type="molecule type" value="Genomic_DNA"/>
</dbReference>
<dbReference type="RefSeq" id="WP_369602320.1">
    <property type="nucleotide sequence ID" value="NZ_CP154858.1"/>
</dbReference>
<dbReference type="InterPro" id="IPR025532">
    <property type="entry name" value="G6P_1-epimerase"/>
</dbReference>
<evidence type="ECO:0000256" key="4">
    <source>
        <dbReference type="PIRNR" id="PIRNR016020"/>
    </source>
</evidence>
<proteinExistence type="inferred from homology"/>
<dbReference type="Gene3D" id="2.70.98.10">
    <property type="match status" value="1"/>
</dbReference>
<dbReference type="GO" id="GO:0030246">
    <property type="term" value="F:carbohydrate binding"/>
    <property type="evidence" value="ECO:0007669"/>
    <property type="project" value="UniProtKB-UniRule"/>
</dbReference>
<dbReference type="PANTHER" id="PTHR11122:SF13">
    <property type="entry name" value="GLUCOSE-6-PHOSPHATE 1-EPIMERASE"/>
    <property type="match status" value="1"/>
</dbReference>
<comment type="similarity">
    <text evidence="2 4">Belongs to the glucose-6-phosphate 1-epimerase family.</text>
</comment>
<comment type="catalytic activity">
    <reaction evidence="1">
        <text>alpha-D-glucose 6-phosphate = beta-D-glucose 6-phosphate</text>
        <dbReference type="Rhea" id="RHEA:16249"/>
        <dbReference type="ChEBI" id="CHEBI:58225"/>
        <dbReference type="ChEBI" id="CHEBI:58247"/>
        <dbReference type="EC" id="5.1.3.15"/>
    </reaction>
</comment>
<evidence type="ECO:0000256" key="5">
    <source>
        <dbReference type="PIRSR" id="PIRSR016020-1"/>
    </source>
</evidence>
<organism evidence="7">
    <name type="scientific">Thermohahella caldifontis</name>
    <dbReference type="NCBI Taxonomy" id="3142973"/>
    <lineage>
        <taxon>Bacteria</taxon>
        <taxon>Pseudomonadati</taxon>
        <taxon>Pseudomonadota</taxon>
        <taxon>Gammaproteobacteria</taxon>
        <taxon>Oceanospirillales</taxon>
        <taxon>Hahellaceae</taxon>
        <taxon>Thermohahella</taxon>
    </lineage>
</organism>
<evidence type="ECO:0000256" key="6">
    <source>
        <dbReference type="PIRSR" id="PIRSR016020-2"/>
    </source>
</evidence>